<name>A0ABW3B167_9FLAO</name>
<dbReference type="SUPFAM" id="SSF56317">
    <property type="entry name" value="Carbon-nitrogen hydrolase"/>
    <property type="match status" value="1"/>
</dbReference>
<evidence type="ECO:0000259" key="1">
    <source>
        <dbReference type="PROSITE" id="PS50263"/>
    </source>
</evidence>
<feature type="domain" description="CN hydrolase" evidence="1">
    <location>
        <begin position="1"/>
        <end position="196"/>
    </location>
</feature>
<evidence type="ECO:0000313" key="2">
    <source>
        <dbReference type="EMBL" id="MFD0796865.1"/>
    </source>
</evidence>
<dbReference type="PROSITE" id="PS50263">
    <property type="entry name" value="CN_HYDROLASE"/>
    <property type="match status" value="1"/>
</dbReference>
<evidence type="ECO:0000313" key="3">
    <source>
        <dbReference type="Proteomes" id="UP001597012"/>
    </source>
</evidence>
<sequence length="196" mass="21966">MRIGIVQTSAKKGAISLNIKNHLNLIKSALPSKPDLIVFPELSIIGYEPELAKKLACTIDDERFNSFQAIANTNKLTIGIGMPTQSKEGIKISMLLFPPHKARLIYSKQLLHDDELPYFVSSNNQVFLTIKEKKIAFGICYEALQWEHFIKAVENKVIIYIASVAKPERGNKKAYVHLPSIAKEFKIPILMSNCVG</sequence>
<reference evidence="3" key="1">
    <citation type="journal article" date="2019" name="Int. J. Syst. Evol. Microbiol.">
        <title>The Global Catalogue of Microorganisms (GCM) 10K type strain sequencing project: providing services to taxonomists for standard genome sequencing and annotation.</title>
        <authorList>
            <consortium name="The Broad Institute Genomics Platform"/>
            <consortium name="The Broad Institute Genome Sequencing Center for Infectious Disease"/>
            <person name="Wu L."/>
            <person name="Ma J."/>
        </authorList>
    </citation>
    <scope>NUCLEOTIDE SEQUENCE [LARGE SCALE GENOMIC DNA]</scope>
    <source>
        <strain evidence="3">CCUG 61948</strain>
    </source>
</reference>
<proteinExistence type="predicted"/>
<dbReference type="RefSeq" id="WP_379933133.1">
    <property type="nucleotide sequence ID" value="NZ_JBHTHY010000003.1"/>
</dbReference>
<gene>
    <name evidence="2" type="ORF">ACFQZJ_05300</name>
</gene>
<dbReference type="InterPro" id="IPR003010">
    <property type="entry name" value="C-N_Hydrolase"/>
</dbReference>
<organism evidence="2 3">
    <name type="scientific">Maribacter chungangensis</name>
    <dbReference type="NCBI Taxonomy" id="1069117"/>
    <lineage>
        <taxon>Bacteria</taxon>
        <taxon>Pseudomonadati</taxon>
        <taxon>Bacteroidota</taxon>
        <taxon>Flavobacteriia</taxon>
        <taxon>Flavobacteriales</taxon>
        <taxon>Flavobacteriaceae</taxon>
        <taxon>Maribacter</taxon>
    </lineage>
</organism>
<protein>
    <submittedName>
        <fullName evidence="2">Carbon-nitrogen hydrolase family protein</fullName>
    </submittedName>
</protein>
<dbReference type="Proteomes" id="UP001597012">
    <property type="component" value="Unassembled WGS sequence"/>
</dbReference>
<dbReference type="InterPro" id="IPR036526">
    <property type="entry name" value="C-N_Hydrolase_sf"/>
</dbReference>
<dbReference type="CDD" id="cd07197">
    <property type="entry name" value="nitrilase"/>
    <property type="match status" value="1"/>
</dbReference>
<dbReference type="EMBL" id="JBHTHY010000003">
    <property type="protein sequence ID" value="MFD0796865.1"/>
    <property type="molecule type" value="Genomic_DNA"/>
</dbReference>
<dbReference type="Pfam" id="PF00795">
    <property type="entry name" value="CN_hydrolase"/>
    <property type="match status" value="1"/>
</dbReference>
<accession>A0ABW3B167</accession>
<keyword evidence="2" id="KW-0378">Hydrolase</keyword>
<comment type="caution">
    <text evidence="2">The sequence shown here is derived from an EMBL/GenBank/DDBJ whole genome shotgun (WGS) entry which is preliminary data.</text>
</comment>
<dbReference type="GO" id="GO:0016787">
    <property type="term" value="F:hydrolase activity"/>
    <property type="evidence" value="ECO:0007669"/>
    <property type="project" value="UniProtKB-KW"/>
</dbReference>
<keyword evidence="3" id="KW-1185">Reference proteome</keyword>
<dbReference type="Gene3D" id="3.60.110.10">
    <property type="entry name" value="Carbon-nitrogen hydrolase"/>
    <property type="match status" value="1"/>
</dbReference>